<dbReference type="Pfam" id="PF00462">
    <property type="entry name" value="Glutaredoxin"/>
    <property type="match status" value="1"/>
</dbReference>
<dbReference type="RefSeq" id="WP_183988268.1">
    <property type="nucleotide sequence ID" value="NZ_JACHHG010000012.1"/>
</dbReference>
<dbReference type="PANTHER" id="PTHR34386">
    <property type="entry name" value="GLUTAREDOXIN"/>
    <property type="match status" value="1"/>
</dbReference>
<dbReference type="GO" id="GO:0009055">
    <property type="term" value="F:electron transfer activity"/>
    <property type="evidence" value="ECO:0007669"/>
    <property type="project" value="TreeGrafter"/>
</dbReference>
<gene>
    <name evidence="2" type="ORF">HNR42_002970</name>
</gene>
<proteinExistence type="predicted"/>
<dbReference type="Gene3D" id="3.40.30.10">
    <property type="entry name" value="Glutaredoxin"/>
    <property type="match status" value="1"/>
</dbReference>
<dbReference type="AlphaFoldDB" id="A0A841I514"/>
<sequence>MIKMYTTSWCPDCVAAKTALKKKGLEFEEIDIEQTEGAAEYVMSVNGGRRSVPTLVYQGDAVSLSNFSRAKLDAYLEKHGLQGA</sequence>
<feature type="domain" description="Glutaredoxin" evidence="1">
    <location>
        <begin position="2"/>
        <end position="60"/>
    </location>
</feature>
<evidence type="ECO:0000259" key="1">
    <source>
        <dbReference type="Pfam" id="PF00462"/>
    </source>
</evidence>
<dbReference type="InterPro" id="IPR051548">
    <property type="entry name" value="Grx-like_ET"/>
</dbReference>
<dbReference type="GO" id="GO:0045454">
    <property type="term" value="P:cell redox homeostasis"/>
    <property type="evidence" value="ECO:0007669"/>
    <property type="project" value="TreeGrafter"/>
</dbReference>
<dbReference type="PANTHER" id="PTHR34386:SF1">
    <property type="entry name" value="GLUTAREDOXIN-LIKE PROTEIN NRDH"/>
    <property type="match status" value="1"/>
</dbReference>
<dbReference type="PROSITE" id="PS51354">
    <property type="entry name" value="GLUTAREDOXIN_2"/>
    <property type="match status" value="1"/>
</dbReference>
<comment type="caution">
    <text evidence="2">The sequence shown here is derived from an EMBL/GenBank/DDBJ whole genome shotgun (WGS) entry which is preliminary data.</text>
</comment>
<dbReference type="InterPro" id="IPR002109">
    <property type="entry name" value="Glutaredoxin"/>
</dbReference>
<dbReference type="SUPFAM" id="SSF52833">
    <property type="entry name" value="Thioredoxin-like"/>
    <property type="match status" value="1"/>
</dbReference>
<dbReference type="GO" id="GO:0016491">
    <property type="term" value="F:oxidoreductase activity"/>
    <property type="evidence" value="ECO:0007669"/>
    <property type="project" value="UniProtKB-KW"/>
</dbReference>
<accession>A0A841I514</accession>
<dbReference type="InterPro" id="IPR036249">
    <property type="entry name" value="Thioredoxin-like_sf"/>
</dbReference>
<keyword evidence="3" id="KW-1185">Reference proteome</keyword>
<dbReference type="CDD" id="cd02976">
    <property type="entry name" value="NrdH"/>
    <property type="match status" value="1"/>
</dbReference>
<name>A0A841I514_9DEIO</name>
<evidence type="ECO:0000313" key="2">
    <source>
        <dbReference type="EMBL" id="MBB6099520.1"/>
    </source>
</evidence>
<keyword evidence="2" id="KW-0560">Oxidoreductase</keyword>
<dbReference type="EMBL" id="JACHHG010000012">
    <property type="protein sequence ID" value="MBB6099520.1"/>
    <property type="molecule type" value="Genomic_DNA"/>
</dbReference>
<protein>
    <submittedName>
        <fullName evidence="2">Mycoredoxin</fullName>
        <ecNumber evidence="2">1.20.4.3</ecNumber>
    </submittedName>
</protein>
<dbReference type="EC" id="1.20.4.3" evidence="2"/>
<reference evidence="2 3" key="1">
    <citation type="submission" date="2020-08" db="EMBL/GenBank/DDBJ databases">
        <title>Genomic Encyclopedia of Type Strains, Phase IV (KMG-IV): sequencing the most valuable type-strain genomes for metagenomic binning, comparative biology and taxonomic classification.</title>
        <authorList>
            <person name="Goeker M."/>
        </authorList>
    </citation>
    <scope>NUCLEOTIDE SEQUENCE [LARGE SCALE GENOMIC DNA]</scope>
    <source>
        <strain evidence="2 3">DSM 21458</strain>
    </source>
</reference>
<dbReference type="Proteomes" id="UP000569951">
    <property type="component" value="Unassembled WGS sequence"/>
</dbReference>
<organism evidence="2 3">
    <name type="scientific">Deinobacterium chartae</name>
    <dbReference type="NCBI Taxonomy" id="521158"/>
    <lineage>
        <taxon>Bacteria</taxon>
        <taxon>Thermotogati</taxon>
        <taxon>Deinococcota</taxon>
        <taxon>Deinococci</taxon>
        <taxon>Deinococcales</taxon>
        <taxon>Deinococcaceae</taxon>
        <taxon>Deinobacterium</taxon>
    </lineage>
</organism>
<evidence type="ECO:0000313" key="3">
    <source>
        <dbReference type="Proteomes" id="UP000569951"/>
    </source>
</evidence>